<proteinExistence type="predicted"/>
<keyword evidence="1" id="KW-0472">Membrane</keyword>
<feature type="domain" description="HPP transmembrane region" evidence="2">
    <location>
        <begin position="2"/>
        <end position="138"/>
    </location>
</feature>
<organism evidence="3 4">
    <name type="scientific">Shimia abyssi</name>
    <dbReference type="NCBI Taxonomy" id="1662395"/>
    <lineage>
        <taxon>Bacteria</taxon>
        <taxon>Pseudomonadati</taxon>
        <taxon>Pseudomonadota</taxon>
        <taxon>Alphaproteobacteria</taxon>
        <taxon>Rhodobacterales</taxon>
        <taxon>Roseobacteraceae</taxon>
    </lineage>
</organism>
<feature type="transmembrane region" description="Helical" evidence="1">
    <location>
        <begin position="72"/>
        <end position="90"/>
    </location>
</feature>
<accession>A0A2P8FER5</accession>
<keyword evidence="1" id="KW-0812">Transmembrane</keyword>
<evidence type="ECO:0000313" key="4">
    <source>
        <dbReference type="Proteomes" id="UP000240418"/>
    </source>
</evidence>
<dbReference type="Proteomes" id="UP000240418">
    <property type="component" value="Unassembled WGS sequence"/>
</dbReference>
<name>A0A2P8FER5_9RHOB</name>
<feature type="transmembrane region" description="Helical" evidence="1">
    <location>
        <begin position="111"/>
        <end position="132"/>
    </location>
</feature>
<dbReference type="EMBL" id="PYGJ01000004">
    <property type="protein sequence ID" value="PSL20216.1"/>
    <property type="molecule type" value="Genomic_DNA"/>
</dbReference>
<dbReference type="PANTHER" id="PTHR33741:SF5">
    <property type="entry name" value="TRANSMEMBRANE PROTEIN DDB_G0269096-RELATED"/>
    <property type="match status" value="1"/>
</dbReference>
<comment type="caution">
    <text evidence="3">The sequence shown here is derived from an EMBL/GenBank/DDBJ whole genome shotgun (WGS) entry which is preliminary data.</text>
</comment>
<reference evidence="3 4" key="1">
    <citation type="submission" date="2018-03" db="EMBL/GenBank/DDBJ databases">
        <title>Genomic Encyclopedia of Archaeal and Bacterial Type Strains, Phase II (KMG-II): from individual species to whole genera.</title>
        <authorList>
            <person name="Goeker M."/>
        </authorList>
    </citation>
    <scope>NUCLEOTIDE SEQUENCE [LARGE SCALE GENOMIC DNA]</scope>
    <source>
        <strain evidence="3 4">DSM 100673</strain>
    </source>
</reference>
<dbReference type="Pfam" id="PF04982">
    <property type="entry name" value="TM_HPP"/>
    <property type="match status" value="1"/>
</dbReference>
<gene>
    <name evidence="3" type="ORF">CLV88_104277</name>
</gene>
<evidence type="ECO:0000256" key="1">
    <source>
        <dbReference type="SAM" id="Phobius"/>
    </source>
</evidence>
<keyword evidence="4" id="KW-1185">Reference proteome</keyword>
<sequence length="145" mass="14730">MATAVGGAIAIACLALATSQANLSFIMAHFGASCVLLFSVPASPLSQPENVIGGHLQSTFVGLVLTAVLPNVWWAVALAAGLAIALMAALRVTHPPAGANPLVIFAADPGFLFLLFPVLSVAVALVAIATIYHRLSGTTFPLDPS</sequence>
<keyword evidence="1" id="KW-1133">Transmembrane helix</keyword>
<evidence type="ECO:0000313" key="3">
    <source>
        <dbReference type="EMBL" id="PSL20216.1"/>
    </source>
</evidence>
<protein>
    <submittedName>
        <fullName evidence="3">HPP family protein</fullName>
    </submittedName>
</protein>
<dbReference type="OrthoDB" id="9811720at2"/>
<dbReference type="InterPro" id="IPR007065">
    <property type="entry name" value="HPP"/>
</dbReference>
<dbReference type="PANTHER" id="PTHR33741">
    <property type="entry name" value="TRANSMEMBRANE PROTEIN DDB_G0269096-RELATED"/>
    <property type="match status" value="1"/>
</dbReference>
<dbReference type="InterPro" id="IPR058581">
    <property type="entry name" value="TM_HPP"/>
</dbReference>
<dbReference type="AlphaFoldDB" id="A0A2P8FER5"/>
<evidence type="ECO:0000259" key="2">
    <source>
        <dbReference type="Pfam" id="PF04982"/>
    </source>
</evidence>